<keyword evidence="2 10" id="KW-0813">Transport</keyword>
<dbReference type="GO" id="GO:0015385">
    <property type="term" value="F:sodium:proton antiporter activity"/>
    <property type="evidence" value="ECO:0007669"/>
    <property type="project" value="InterPro"/>
</dbReference>
<comment type="function">
    <text evidence="10">Na(+)/H(+) antiporter that extrudes sodium in exchange for external protons.</text>
</comment>
<dbReference type="InterPro" id="IPR018422">
    <property type="entry name" value="Cation/H_exchanger_CPA1"/>
</dbReference>
<keyword evidence="3 10" id="KW-1003">Cell membrane</keyword>
<evidence type="ECO:0000256" key="9">
    <source>
        <dbReference type="ARBA" id="ARBA00023201"/>
    </source>
</evidence>
<reference evidence="12 13" key="1">
    <citation type="submission" date="2014-12" db="EMBL/GenBank/DDBJ databases">
        <title>Genome sequence of Flavobacterium anhuiense RCM74.</title>
        <authorList>
            <person name="Kim J.F."/>
            <person name="Song J.Y."/>
            <person name="Kwak M.-J."/>
            <person name="Lee S.-W."/>
        </authorList>
    </citation>
    <scope>NUCLEOTIDE SEQUENCE [LARGE SCALE GENOMIC DNA]</scope>
    <source>
        <strain evidence="12 13">RCM74</strain>
    </source>
</reference>
<feature type="transmembrane region" description="Helical" evidence="10">
    <location>
        <begin position="54"/>
        <end position="71"/>
    </location>
</feature>
<dbReference type="EMBL" id="JUIV01000006">
    <property type="protein sequence ID" value="RYJ38855.1"/>
    <property type="molecule type" value="Genomic_DNA"/>
</dbReference>
<dbReference type="OrthoDB" id="9809206at2"/>
<dbReference type="GO" id="GO:0015386">
    <property type="term" value="F:potassium:proton antiporter activity"/>
    <property type="evidence" value="ECO:0007669"/>
    <property type="project" value="TreeGrafter"/>
</dbReference>
<dbReference type="GO" id="GO:0005886">
    <property type="term" value="C:plasma membrane"/>
    <property type="evidence" value="ECO:0007669"/>
    <property type="project" value="UniProtKB-SubCell"/>
</dbReference>
<dbReference type="GO" id="GO:0098719">
    <property type="term" value="P:sodium ion import across plasma membrane"/>
    <property type="evidence" value="ECO:0007669"/>
    <property type="project" value="TreeGrafter"/>
</dbReference>
<evidence type="ECO:0000256" key="2">
    <source>
        <dbReference type="ARBA" id="ARBA00022448"/>
    </source>
</evidence>
<dbReference type="PANTHER" id="PTHR10110">
    <property type="entry name" value="SODIUM/HYDROGEN EXCHANGER"/>
    <property type="match status" value="1"/>
</dbReference>
<proteinExistence type="inferred from homology"/>
<feature type="transmembrane region" description="Helical" evidence="10">
    <location>
        <begin position="235"/>
        <end position="257"/>
    </location>
</feature>
<evidence type="ECO:0000313" key="13">
    <source>
        <dbReference type="Proteomes" id="UP000290433"/>
    </source>
</evidence>
<evidence type="ECO:0000256" key="10">
    <source>
        <dbReference type="RuleBase" id="RU366002"/>
    </source>
</evidence>
<dbReference type="NCBIfam" id="TIGR00831">
    <property type="entry name" value="a_cpa1"/>
    <property type="match status" value="1"/>
</dbReference>
<evidence type="ECO:0000259" key="11">
    <source>
        <dbReference type="Pfam" id="PF00999"/>
    </source>
</evidence>
<keyword evidence="10" id="KW-0050">Antiport</keyword>
<dbReference type="Gene3D" id="6.10.140.1330">
    <property type="match status" value="1"/>
</dbReference>
<comment type="caution">
    <text evidence="10">Lacks conserved residue(s) required for the propagation of feature annotation.</text>
</comment>
<keyword evidence="9 10" id="KW-0739">Sodium transport</keyword>
<keyword evidence="7 10" id="KW-0406">Ion transport</keyword>
<evidence type="ECO:0000256" key="3">
    <source>
        <dbReference type="ARBA" id="ARBA00022475"/>
    </source>
</evidence>
<dbReference type="GO" id="GO:0051453">
    <property type="term" value="P:regulation of intracellular pH"/>
    <property type="evidence" value="ECO:0007669"/>
    <property type="project" value="TreeGrafter"/>
</dbReference>
<feature type="transmembrane region" description="Helical" evidence="10">
    <location>
        <begin position="182"/>
        <end position="203"/>
    </location>
</feature>
<keyword evidence="6 10" id="KW-0915">Sodium</keyword>
<dbReference type="Proteomes" id="UP000290433">
    <property type="component" value="Unassembled WGS sequence"/>
</dbReference>
<accession>A0A444VZ17</accession>
<keyword evidence="8 10" id="KW-0472">Membrane</keyword>
<protein>
    <submittedName>
        <fullName evidence="12">Na+/H+ antiporter</fullName>
    </submittedName>
</protein>
<dbReference type="AlphaFoldDB" id="A0A444VZ17"/>
<evidence type="ECO:0000256" key="5">
    <source>
        <dbReference type="ARBA" id="ARBA00022989"/>
    </source>
</evidence>
<feature type="transmembrane region" description="Helical" evidence="10">
    <location>
        <begin position="83"/>
        <end position="106"/>
    </location>
</feature>
<keyword evidence="4 10" id="KW-0812">Transmembrane</keyword>
<dbReference type="PANTHER" id="PTHR10110:SF86">
    <property type="entry name" value="SODIUM_HYDROGEN EXCHANGER 7"/>
    <property type="match status" value="1"/>
</dbReference>
<dbReference type="InterPro" id="IPR004705">
    <property type="entry name" value="Cation/H_exchanger_CPA1_bac"/>
</dbReference>
<feature type="transmembrane region" description="Helical" evidence="10">
    <location>
        <begin position="6"/>
        <end position="21"/>
    </location>
</feature>
<sequence length="534" mass="59743">MENFTVIIMLLFGVAFLSLVSKRYNFPIPIVLVLCGVVISIVPGLPVIALSPEIVFIIFLPPLLYHAAWHTSWSDFKQSIRPITFAAVGLVFFTTGLVAVFAHWLIDDMSWPLAFLLGAIVSPPDAVSATAITKGLGLNPRLIAILEGESLVNDASGLVAYKYALTAITAGNFVLWQAGLNFVLMSVLGIAIGLAVGYVMFYIHKRFVCDDIIEVTLTLLTPFASYLLAEHFEGSGVLAVVTTGLFLAARSGTIFSHESRIMSNTIWDVLNNILNGLIFILIGLQLRQIIAGISNYSGNSLFIWGAVISIVVILVRFLWVVPATMIPRMLSKRIREKEAFDYRNMIIFGWSGMRGVVSMAAALALPLMLNKTEAFPLRNLIIYLVFCVILSTLVIQGLTLPWLIKKLKIERYSILAEEYNIRNVIVSETIAHIEDNFSLLNDELLHNIKSKYEVKFNRLQKTELPANFFGNGKLLGGEIFNDFTKIQIDLLNVERAKLESMHKSGSVNEEIFRKIEKELDLEETRLWMEMYEEN</sequence>
<feature type="transmembrane region" description="Helical" evidence="10">
    <location>
        <begin position="381"/>
        <end position="404"/>
    </location>
</feature>
<organism evidence="12 13">
    <name type="scientific">Flavobacterium anhuiense</name>
    <dbReference type="NCBI Taxonomy" id="459526"/>
    <lineage>
        <taxon>Bacteria</taxon>
        <taxon>Pseudomonadati</taxon>
        <taxon>Bacteroidota</taxon>
        <taxon>Flavobacteriia</taxon>
        <taxon>Flavobacteriales</taxon>
        <taxon>Flavobacteriaceae</taxon>
        <taxon>Flavobacterium</taxon>
    </lineage>
</organism>
<feature type="domain" description="Cation/H+ exchanger transmembrane" evidence="11">
    <location>
        <begin position="14"/>
        <end position="406"/>
    </location>
</feature>
<dbReference type="RefSeq" id="WP_129746985.1">
    <property type="nucleotide sequence ID" value="NZ_JUIV01000006.1"/>
</dbReference>
<comment type="subcellular location">
    <subcellularLocation>
        <location evidence="1 10">Cell membrane</location>
        <topology evidence="1 10">Multi-pass membrane protein</topology>
    </subcellularLocation>
</comment>
<gene>
    <name evidence="12" type="ORF">NU08_2080</name>
</gene>
<evidence type="ECO:0000256" key="1">
    <source>
        <dbReference type="ARBA" id="ARBA00004651"/>
    </source>
</evidence>
<feature type="transmembrane region" description="Helical" evidence="10">
    <location>
        <begin position="302"/>
        <end position="326"/>
    </location>
</feature>
<keyword evidence="5 10" id="KW-1133">Transmembrane helix</keyword>
<dbReference type="InterPro" id="IPR006153">
    <property type="entry name" value="Cation/H_exchanger_TM"/>
</dbReference>
<feature type="transmembrane region" description="Helical" evidence="10">
    <location>
        <begin position="28"/>
        <end position="48"/>
    </location>
</feature>
<dbReference type="Pfam" id="PF00999">
    <property type="entry name" value="Na_H_Exchanger"/>
    <property type="match status" value="1"/>
</dbReference>
<comment type="caution">
    <text evidence="12">The sequence shown here is derived from an EMBL/GenBank/DDBJ whole genome shotgun (WGS) entry which is preliminary data.</text>
</comment>
<evidence type="ECO:0000313" key="12">
    <source>
        <dbReference type="EMBL" id="RYJ38855.1"/>
    </source>
</evidence>
<comment type="similarity">
    <text evidence="10">Belongs to the monovalent cation:proton antiporter 1 (CPA1) transporter (TC 2.A.36) family.</text>
</comment>
<evidence type="ECO:0000256" key="4">
    <source>
        <dbReference type="ARBA" id="ARBA00022692"/>
    </source>
</evidence>
<name>A0A444VZ17_9FLAO</name>
<evidence type="ECO:0000256" key="6">
    <source>
        <dbReference type="ARBA" id="ARBA00023053"/>
    </source>
</evidence>
<feature type="transmembrane region" description="Helical" evidence="10">
    <location>
        <begin position="347"/>
        <end position="369"/>
    </location>
</feature>
<feature type="transmembrane region" description="Helical" evidence="10">
    <location>
        <begin position="269"/>
        <end position="290"/>
    </location>
</feature>
<evidence type="ECO:0000256" key="7">
    <source>
        <dbReference type="ARBA" id="ARBA00023065"/>
    </source>
</evidence>
<evidence type="ECO:0000256" key="8">
    <source>
        <dbReference type="ARBA" id="ARBA00023136"/>
    </source>
</evidence>